<evidence type="ECO:0000256" key="1">
    <source>
        <dbReference type="SAM" id="MobiDB-lite"/>
    </source>
</evidence>
<proteinExistence type="predicted"/>
<organism evidence="2 3">
    <name type="scientific">Pleuronectes platessa</name>
    <name type="common">European plaice</name>
    <dbReference type="NCBI Taxonomy" id="8262"/>
    <lineage>
        <taxon>Eukaryota</taxon>
        <taxon>Metazoa</taxon>
        <taxon>Chordata</taxon>
        <taxon>Craniata</taxon>
        <taxon>Vertebrata</taxon>
        <taxon>Euteleostomi</taxon>
        <taxon>Actinopterygii</taxon>
        <taxon>Neopterygii</taxon>
        <taxon>Teleostei</taxon>
        <taxon>Neoteleostei</taxon>
        <taxon>Acanthomorphata</taxon>
        <taxon>Carangaria</taxon>
        <taxon>Pleuronectiformes</taxon>
        <taxon>Pleuronectoidei</taxon>
        <taxon>Pleuronectidae</taxon>
        <taxon>Pleuronectes</taxon>
    </lineage>
</organism>
<dbReference type="AlphaFoldDB" id="A0A9N7YYE5"/>
<sequence length="185" mass="20866">MAASEPVPSPAHDLAQLVPLPLAEQQVERFSGENGATWDIDIDAQSSFKYTVSVDSIKVSGVWGRADGQCPPLFLRYTVCKRVPIAHSDVKHQESERVQLPGAPAQKKPGNQLSPHDLIRNIPWTVEEHQTLSHPILCPNYLFTPIYEVVRYNLSLQLLLNKLQNMRDENSTQLLDFCRRGLEKN</sequence>
<comment type="caution">
    <text evidence="2">The sequence shown here is derived from an EMBL/GenBank/DDBJ whole genome shotgun (WGS) entry which is preliminary data.</text>
</comment>
<dbReference type="Proteomes" id="UP001153269">
    <property type="component" value="Unassembled WGS sequence"/>
</dbReference>
<keyword evidence="3" id="KW-1185">Reference proteome</keyword>
<dbReference type="EMBL" id="CADEAL010002824">
    <property type="protein sequence ID" value="CAB1442350.1"/>
    <property type="molecule type" value="Genomic_DNA"/>
</dbReference>
<protein>
    <submittedName>
        <fullName evidence="2">Uncharacterized protein</fullName>
    </submittedName>
</protein>
<evidence type="ECO:0000313" key="3">
    <source>
        <dbReference type="Proteomes" id="UP001153269"/>
    </source>
</evidence>
<name>A0A9N7YYE5_PLEPL</name>
<gene>
    <name evidence="2" type="ORF">PLEPLA_LOCUS30022</name>
</gene>
<reference evidence="2" key="1">
    <citation type="submission" date="2020-03" db="EMBL/GenBank/DDBJ databases">
        <authorList>
            <person name="Weist P."/>
        </authorList>
    </citation>
    <scope>NUCLEOTIDE SEQUENCE</scope>
</reference>
<accession>A0A9N7YYE5</accession>
<feature type="region of interest" description="Disordered" evidence="1">
    <location>
        <begin position="91"/>
        <end position="114"/>
    </location>
</feature>
<evidence type="ECO:0000313" key="2">
    <source>
        <dbReference type="EMBL" id="CAB1442350.1"/>
    </source>
</evidence>